<feature type="compositionally biased region" description="Polar residues" evidence="1">
    <location>
        <begin position="304"/>
        <end position="329"/>
    </location>
</feature>
<feature type="compositionally biased region" description="Polar residues" evidence="1">
    <location>
        <begin position="339"/>
        <end position="364"/>
    </location>
</feature>
<feature type="transmembrane region" description="Helical" evidence="2">
    <location>
        <begin position="195"/>
        <end position="219"/>
    </location>
</feature>
<keyword evidence="2" id="KW-1133">Transmembrane helix</keyword>
<name>A0A8K0UFF8_9AGAR</name>
<feature type="transmembrane region" description="Helical" evidence="2">
    <location>
        <begin position="122"/>
        <end position="145"/>
    </location>
</feature>
<feature type="transmembrane region" description="Helical" evidence="2">
    <location>
        <begin position="256"/>
        <end position="280"/>
    </location>
</feature>
<feature type="compositionally biased region" description="Basic and acidic residues" evidence="1">
    <location>
        <begin position="365"/>
        <end position="384"/>
    </location>
</feature>
<evidence type="ECO:0000313" key="3">
    <source>
        <dbReference type="EMBL" id="KAH8077102.1"/>
    </source>
</evidence>
<dbReference type="AlphaFoldDB" id="A0A8K0UFF8"/>
<dbReference type="OrthoDB" id="3222669at2759"/>
<keyword evidence="2" id="KW-0472">Membrane</keyword>
<feature type="compositionally biased region" description="Polar residues" evidence="1">
    <location>
        <begin position="517"/>
        <end position="534"/>
    </location>
</feature>
<feature type="transmembrane region" description="Helical" evidence="2">
    <location>
        <begin position="151"/>
        <end position="175"/>
    </location>
</feature>
<evidence type="ECO:0000256" key="2">
    <source>
        <dbReference type="SAM" id="Phobius"/>
    </source>
</evidence>
<reference evidence="3" key="1">
    <citation type="journal article" date="2021" name="New Phytol.">
        <title>Evolutionary innovations through gain and loss of genes in the ectomycorrhizal Boletales.</title>
        <authorList>
            <person name="Wu G."/>
            <person name="Miyauchi S."/>
            <person name="Morin E."/>
            <person name="Kuo A."/>
            <person name="Drula E."/>
            <person name="Varga T."/>
            <person name="Kohler A."/>
            <person name="Feng B."/>
            <person name="Cao Y."/>
            <person name="Lipzen A."/>
            <person name="Daum C."/>
            <person name="Hundley H."/>
            <person name="Pangilinan J."/>
            <person name="Johnson J."/>
            <person name="Barry K."/>
            <person name="LaButti K."/>
            <person name="Ng V."/>
            <person name="Ahrendt S."/>
            <person name="Min B."/>
            <person name="Choi I.G."/>
            <person name="Park H."/>
            <person name="Plett J.M."/>
            <person name="Magnuson J."/>
            <person name="Spatafora J.W."/>
            <person name="Nagy L.G."/>
            <person name="Henrissat B."/>
            <person name="Grigoriev I.V."/>
            <person name="Yang Z.L."/>
            <person name="Xu J."/>
            <person name="Martin F.M."/>
        </authorList>
    </citation>
    <scope>NUCLEOTIDE SEQUENCE</scope>
    <source>
        <strain evidence="3">KKN 215</strain>
    </source>
</reference>
<evidence type="ECO:0000256" key="1">
    <source>
        <dbReference type="SAM" id="MobiDB-lite"/>
    </source>
</evidence>
<feature type="region of interest" description="Disordered" evidence="1">
    <location>
        <begin position="297"/>
        <end position="446"/>
    </location>
</feature>
<feature type="region of interest" description="Disordered" evidence="1">
    <location>
        <begin position="517"/>
        <end position="545"/>
    </location>
</feature>
<sequence length="613" mass="67197">MAALYLHNALFGNEPSSPPPIHRRPLSGRDPHSRQLSSRSSVTIHASTSEHSHPTEPLLQGESSAYRDMLSRQPRYPSGVSSEWDTALSLDVEPASRRELQRLSEISLRKRIRRLRWASRSVLYLMGAWALFTTIRYAIAVTIYVSHDRNTILVVLASVCGFSVALVTTSILLSIFSRTLGWNVGLRSPYETIQLLLGLGTSVSVLGPAIMNVVLVFLWKNSSTAADSLRGRCSWDIDVSWSGTGGQCGAGQAKGWGWWLGAALFRLTLTLIAVMAYHFLSYKYTLARKPSRRNYGRNHFHSVSYPNETGSETLDSNRSYQVMVSTNHLPISMGRTGRQHSYSRSTELSEASHESGASSRMSQSRTRESSENHAYSRDGHDSSRRGSYHSPSSSEEDFLANESATSRYGTPIRHIPGQYSLSTGHGLSPSLHSSSTPFPTSEEDSSNFLGRYHSIVSDTIAEGEEAMQLNNDEPAQYPTPYDDEDQSYFIVGGTIQRMPTIESMGSREVTSILSRGDISTRSVSRPPTRQTTFLSDSSSSRVPSRSNSLSASIALSVPSSPLDPPLGATVSELGERMFSAGQHRPSTKSTATGSYYTAVSASTTNTTNEFGTS</sequence>
<dbReference type="EMBL" id="JAEVFJ010000066">
    <property type="protein sequence ID" value="KAH8077102.1"/>
    <property type="molecule type" value="Genomic_DNA"/>
</dbReference>
<feature type="region of interest" description="Disordered" evidence="1">
    <location>
        <begin position="11"/>
        <end position="60"/>
    </location>
</feature>
<gene>
    <name evidence="3" type="ORF">BXZ70DRAFT_707715</name>
</gene>
<evidence type="ECO:0000313" key="4">
    <source>
        <dbReference type="Proteomes" id="UP000813824"/>
    </source>
</evidence>
<protein>
    <submittedName>
        <fullName evidence="3">Uncharacterized protein</fullName>
    </submittedName>
</protein>
<feature type="compositionally biased region" description="Low complexity" evidence="1">
    <location>
        <begin position="420"/>
        <end position="440"/>
    </location>
</feature>
<keyword evidence="4" id="KW-1185">Reference proteome</keyword>
<comment type="caution">
    <text evidence="3">The sequence shown here is derived from an EMBL/GenBank/DDBJ whole genome shotgun (WGS) entry which is preliminary data.</text>
</comment>
<proteinExistence type="predicted"/>
<feature type="compositionally biased region" description="Low complexity" evidence="1">
    <location>
        <begin position="535"/>
        <end position="545"/>
    </location>
</feature>
<organism evidence="3 4">
    <name type="scientific">Cristinia sonorae</name>
    <dbReference type="NCBI Taxonomy" id="1940300"/>
    <lineage>
        <taxon>Eukaryota</taxon>
        <taxon>Fungi</taxon>
        <taxon>Dikarya</taxon>
        <taxon>Basidiomycota</taxon>
        <taxon>Agaricomycotina</taxon>
        <taxon>Agaricomycetes</taxon>
        <taxon>Agaricomycetidae</taxon>
        <taxon>Agaricales</taxon>
        <taxon>Pleurotineae</taxon>
        <taxon>Stephanosporaceae</taxon>
        <taxon>Cristinia</taxon>
    </lineage>
</organism>
<feature type="compositionally biased region" description="Polar residues" evidence="1">
    <location>
        <begin position="34"/>
        <end position="47"/>
    </location>
</feature>
<accession>A0A8K0UFF8</accession>
<keyword evidence="2" id="KW-0812">Transmembrane</keyword>
<dbReference type="Proteomes" id="UP000813824">
    <property type="component" value="Unassembled WGS sequence"/>
</dbReference>